<dbReference type="InterPro" id="IPR001611">
    <property type="entry name" value="Leu-rich_rpt"/>
</dbReference>
<evidence type="ECO:0000256" key="2">
    <source>
        <dbReference type="ARBA" id="ARBA00022729"/>
    </source>
</evidence>
<evidence type="ECO:0000313" key="6">
    <source>
        <dbReference type="Proteomes" id="UP001445076"/>
    </source>
</evidence>
<accession>A0AAW0WGH8</accession>
<gene>
    <name evidence="5" type="ORF">OTU49_010382</name>
</gene>
<evidence type="ECO:0000313" key="5">
    <source>
        <dbReference type="EMBL" id="KAK8726126.1"/>
    </source>
</evidence>
<dbReference type="InterPro" id="IPR052286">
    <property type="entry name" value="Wnt_signaling_inhibitor"/>
</dbReference>
<dbReference type="AlphaFoldDB" id="A0AAW0WGH8"/>
<dbReference type="PANTHER" id="PTHR24364:SF18">
    <property type="entry name" value="LP06937P"/>
    <property type="match status" value="1"/>
</dbReference>
<evidence type="ECO:0000256" key="1">
    <source>
        <dbReference type="ARBA" id="ARBA00022614"/>
    </source>
</evidence>
<dbReference type="Proteomes" id="UP001445076">
    <property type="component" value="Unassembled WGS sequence"/>
</dbReference>
<organism evidence="5 6">
    <name type="scientific">Cherax quadricarinatus</name>
    <name type="common">Australian red claw crayfish</name>
    <dbReference type="NCBI Taxonomy" id="27406"/>
    <lineage>
        <taxon>Eukaryota</taxon>
        <taxon>Metazoa</taxon>
        <taxon>Ecdysozoa</taxon>
        <taxon>Arthropoda</taxon>
        <taxon>Crustacea</taxon>
        <taxon>Multicrustacea</taxon>
        <taxon>Malacostraca</taxon>
        <taxon>Eumalacostraca</taxon>
        <taxon>Eucarida</taxon>
        <taxon>Decapoda</taxon>
        <taxon>Pleocyemata</taxon>
        <taxon>Astacidea</taxon>
        <taxon>Parastacoidea</taxon>
        <taxon>Parastacidae</taxon>
        <taxon>Cherax</taxon>
    </lineage>
</organism>
<proteinExistence type="predicted"/>
<dbReference type="GO" id="GO:0016020">
    <property type="term" value="C:membrane"/>
    <property type="evidence" value="ECO:0007669"/>
    <property type="project" value="TreeGrafter"/>
</dbReference>
<name>A0AAW0WGH8_CHEQU</name>
<feature type="chain" id="PRO_5043676619" description="Oplophorus-luciferin 2-monooxygenase non-catalytic subunit" evidence="4">
    <location>
        <begin position="29"/>
        <end position="351"/>
    </location>
</feature>
<keyword evidence="1" id="KW-0433">Leucine-rich repeat</keyword>
<keyword evidence="6" id="KW-1185">Reference proteome</keyword>
<dbReference type="Gene3D" id="3.80.10.10">
    <property type="entry name" value="Ribonuclease Inhibitor"/>
    <property type="match status" value="1"/>
</dbReference>
<keyword evidence="2 4" id="KW-0732">Signal</keyword>
<reference evidence="5 6" key="1">
    <citation type="journal article" date="2024" name="BMC Genomics">
        <title>Genome assembly of redclaw crayfish (Cherax quadricarinatus) provides insights into its immune adaptation and hypoxia tolerance.</title>
        <authorList>
            <person name="Liu Z."/>
            <person name="Zheng J."/>
            <person name="Li H."/>
            <person name="Fang K."/>
            <person name="Wang S."/>
            <person name="He J."/>
            <person name="Zhou D."/>
            <person name="Weng S."/>
            <person name="Chi M."/>
            <person name="Gu Z."/>
            <person name="He J."/>
            <person name="Li F."/>
            <person name="Wang M."/>
        </authorList>
    </citation>
    <scope>NUCLEOTIDE SEQUENCE [LARGE SCALE GENOMIC DNA]</scope>
    <source>
        <strain evidence="5">ZL_2023a</strain>
    </source>
</reference>
<dbReference type="PROSITE" id="PS51450">
    <property type="entry name" value="LRR"/>
    <property type="match status" value="1"/>
</dbReference>
<dbReference type="Pfam" id="PF13855">
    <property type="entry name" value="LRR_8"/>
    <property type="match status" value="1"/>
</dbReference>
<dbReference type="EMBL" id="JARKIK010000080">
    <property type="protein sequence ID" value="KAK8726126.1"/>
    <property type="molecule type" value="Genomic_DNA"/>
</dbReference>
<protein>
    <recommendedName>
        <fullName evidence="7">Oplophorus-luciferin 2-monooxygenase non-catalytic subunit</fullName>
    </recommendedName>
</protein>
<comment type="caution">
    <text evidence="5">The sequence shown here is derived from an EMBL/GenBank/DDBJ whole genome shotgun (WGS) entry which is preliminary data.</text>
</comment>
<feature type="signal peptide" evidence="4">
    <location>
        <begin position="1"/>
        <end position="28"/>
    </location>
</feature>
<dbReference type="SUPFAM" id="SSF52058">
    <property type="entry name" value="L domain-like"/>
    <property type="match status" value="1"/>
</dbReference>
<evidence type="ECO:0000256" key="4">
    <source>
        <dbReference type="SAM" id="SignalP"/>
    </source>
</evidence>
<dbReference type="InterPro" id="IPR032675">
    <property type="entry name" value="LRR_dom_sf"/>
</dbReference>
<dbReference type="PANTHER" id="PTHR24364">
    <property type="entry name" value="LP06937P"/>
    <property type="match status" value="1"/>
</dbReference>
<keyword evidence="3" id="KW-0677">Repeat</keyword>
<sequence>MKGSAKISLLFQLSLLLLSVAATSSGAAFDFPGKVGAWPCPPEDELVPCTCYADDDLNLFLGCQELESISDLKAVFTASFQFKKFFRLQINDCNFTEGTLTKDIFEGFTFREVIMFNNKLNEVEVGIFSDSVQDLTFFEFSDPIPSFPLSNLESFKELRELVVDINCDQFPTLTSDSVLSFSLHCGGTNVTMETSQLNMNALTTLHLHDSNLISIGPENFESQSLNILTLNGNYLEEFDPEVLKFSSLLKLDLSDNLLTDMPFITGMAPKGTVRIADNKNLKQLSLDTTMPLLDADVTIHAEGVSLSCDCNLRWLLDTDGTDLLINKITVNVDCEHEEDFSDIRDILDKFC</sequence>
<evidence type="ECO:0008006" key="7">
    <source>
        <dbReference type="Google" id="ProtNLM"/>
    </source>
</evidence>
<evidence type="ECO:0000256" key="3">
    <source>
        <dbReference type="ARBA" id="ARBA00022737"/>
    </source>
</evidence>